<evidence type="ECO:0000313" key="3">
    <source>
        <dbReference type="Proteomes" id="UP000494206"/>
    </source>
</evidence>
<protein>
    <submittedName>
        <fullName evidence="2">Uncharacterized protein</fullName>
    </submittedName>
</protein>
<organism evidence="2 3">
    <name type="scientific">Caenorhabditis bovis</name>
    <dbReference type="NCBI Taxonomy" id="2654633"/>
    <lineage>
        <taxon>Eukaryota</taxon>
        <taxon>Metazoa</taxon>
        <taxon>Ecdysozoa</taxon>
        <taxon>Nematoda</taxon>
        <taxon>Chromadorea</taxon>
        <taxon>Rhabditida</taxon>
        <taxon>Rhabditina</taxon>
        <taxon>Rhabditomorpha</taxon>
        <taxon>Rhabditoidea</taxon>
        <taxon>Rhabditidae</taxon>
        <taxon>Peloderinae</taxon>
        <taxon>Caenorhabditis</taxon>
    </lineage>
</organism>
<keyword evidence="1" id="KW-1133">Transmembrane helix</keyword>
<dbReference type="AlphaFoldDB" id="A0A8S1EJV6"/>
<keyword evidence="1" id="KW-0472">Membrane</keyword>
<evidence type="ECO:0000256" key="1">
    <source>
        <dbReference type="SAM" id="Phobius"/>
    </source>
</evidence>
<gene>
    <name evidence="2" type="ORF">CBOVIS_LOCUS4965</name>
</gene>
<reference evidence="2 3" key="1">
    <citation type="submission" date="2020-04" db="EMBL/GenBank/DDBJ databases">
        <authorList>
            <person name="Laetsch R D."/>
            <person name="Stevens L."/>
            <person name="Kumar S."/>
            <person name="Blaxter L. M."/>
        </authorList>
    </citation>
    <scope>NUCLEOTIDE SEQUENCE [LARGE SCALE GENOMIC DNA]</scope>
</reference>
<proteinExistence type="predicted"/>
<dbReference type="OrthoDB" id="5770929at2759"/>
<accession>A0A8S1EJV6</accession>
<dbReference type="EMBL" id="CADEPM010000003">
    <property type="protein sequence ID" value="CAB3402336.1"/>
    <property type="molecule type" value="Genomic_DNA"/>
</dbReference>
<name>A0A8S1EJV6_9PELO</name>
<comment type="caution">
    <text evidence="2">The sequence shown here is derived from an EMBL/GenBank/DDBJ whole genome shotgun (WGS) entry which is preliminary data.</text>
</comment>
<dbReference type="Proteomes" id="UP000494206">
    <property type="component" value="Unassembled WGS sequence"/>
</dbReference>
<evidence type="ECO:0000313" key="2">
    <source>
        <dbReference type="EMBL" id="CAB3402336.1"/>
    </source>
</evidence>
<keyword evidence="1" id="KW-0812">Transmembrane</keyword>
<feature type="transmembrane region" description="Helical" evidence="1">
    <location>
        <begin position="35"/>
        <end position="60"/>
    </location>
</feature>
<sequence length="96" mass="11256">MPRDCYPLCAEKRDFMEVRPAKNASDFYRDYDPTVGVGTALVLLLFFISVTINGFIRCMIRKYRMHRFYKNLRETERQKAAEENVVEVVVEQPTAS</sequence>
<keyword evidence="3" id="KW-1185">Reference proteome</keyword>